<organism evidence="2 3">
    <name type="scientific">Peronospora matthiolae</name>
    <dbReference type="NCBI Taxonomy" id="2874970"/>
    <lineage>
        <taxon>Eukaryota</taxon>
        <taxon>Sar</taxon>
        <taxon>Stramenopiles</taxon>
        <taxon>Oomycota</taxon>
        <taxon>Peronosporomycetes</taxon>
        <taxon>Peronosporales</taxon>
        <taxon>Peronosporaceae</taxon>
        <taxon>Peronospora</taxon>
    </lineage>
</organism>
<gene>
    <name evidence="2" type="ORF">PM001_LOCUS29226</name>
</gene>
<dbReference type="AlphaFoldDB" id="A0AAV1VAU8"/>
<evidence type="ECO:0000256" key="1">
    <source>
        <dbReference type="SAM" id="MobiDB-lite"/>
    </source>
</evidence>
<protein>
    <submittedName>
        <fullName evidence="2">Uncharacterized protein</fullName>
    </submittedName>
</protein>
<proteinExistence type="predicted"/>
<name>A0AAV1VAU8_9STRA</name>
<evidence type="ECO:0000313" key="2">
    <source>
        <dbReference type="EMBL" id="CAK7944076.1"/>
    </source>
</evidence>
<evidence type="ECO:0000313" key="3">
    <source>
        <dbReference type="Proteomes" id="UP001162060"/>
    </source>
</evidence>
<dbReference type="Proteomes" id="UP001162060">
    <property type="component" value="Unassembled WGS sequence"/>
</dbReference>
<sequence>MKPYQDYNTAPRLDAFSDADFAGDRADKKSMTGGVLLRDSMPVSWGARKQGDVSLSTMEADLVPPARSRGKC</sequence>
<reference evidence="2" key="1">
    <citation type="submission" date="2024-01" db="EMBL/GenBank/DDBJ databases">
        <authorList>
            <person name="Webb A."/>
        </authorList>
    </citation>
    <scope>NUCLEOTIDE SEQUENCE</scope>
    <source>
        <strain evidence="2">Pm1</strain>
    </source>
</reference>
<dbReference type="EMBL" id="CAKLBY020000306">
    <property type="protein sequence ID" value="CAK7944076.1"/>
    <property type="molecule type" value="Genomic_DNA"/>
</dbReference>
<comment type="caution">
    <text evidence="2">The sequence shown here is derived from an EMBL/GenBank/DDBJ whole genome shotgun (WGS) entry which is preliminary data.</text>
</comment>
<accession>A0AAV1VAU8</accession>
<feature type="region of interest" description="Disordered" evidence="1">
    <location>
        <begin position="48"/>
        <end position="72"/>
    </location>
</feature>